<sequence length="442" mass="49259">MAAKTVCTEEQALAAAAELARAGRKVTPASVRNKLGHGGEVRYRLILEANGWRRGPDGYTHPDHKAAEAQGEPDFERDRAEQQRLEMERLRARVKTLEREYERALQEVNLIDRLIDRVMEAAPLSYQPLGRYVAPLRNPKTPVSKLLMLSDTHVGKVVEPDQTLGYGGYNTEIFVDRLAALEDAVLSILEGHTANPVEQLVVVMLGDMLDGALSHANEADQTLTLFDQWFTASHALAQFLRNLAAHVPVMDVYTAVGNHTRWQNQRKMPSVNRYSNLDHFLYHHIAALTRDVRNICWHLDKQPFAVFAVQGWTFMAGHGEHLRGGDRALGIPAHAVNRHVNTQTQLALKAGRPVPAYHLFGDKHKSVNLPHALGEVVFNGSFVGVDNYALASGFTPVPPTQELFEVHPRYGRTGIYPLKLQHATLGGGNRYLEALATVRSRN</sequence>
<organism evidence="3 4">
    <name type="scientific">Meiothermus granaticius NBRC 107808</name>
    <dbReference type="NCBI Taxonomy" id="1227551"/>
    <lineage>
        <taxon>Bacteria</taxon>
        <taxon>Thermotogati</taxon>
        <taxon>Deinococcota</taxon>
        <taxon>Deinococci</taxon>
        <taxon>Thermales</taxon>
        <taxon>Thermaceae</taxon>
        <taxon>Meiothermus</taxon>
    </lineage>
</organism>
<comment type="caution">
    <text evidence="3">The sequence shown here is derived from an EMBL/GenBank/DDBJ whole genome shotgun (WGS) entry which is preliminary data.</text>
</comment>
<evidence type="ECO:0000256" key="2">
    <source>
        <dbReference type="SAM" id="MobiDB-lite"/>
    </source>
</evidence>
<name>A0A399FBM0_9DEIN</name>
<dbReference type="EMBL" id="QWLB01000001">
    <property type="protein sequence ID" value="RIH93997.1"/>
    <property type="molecule type" value="Genomic_DNA"/>
</dbReference>
<keyword evidence="4" id="KW-1185">Reference proteome</keyword>
<evidence type="ECO:0000256" key="1">
    <source>
        <dbReference type="SAM" id="Coils"/>
    </source>
</evidence>
<feature type="coiled-coil region" evidence="1">
    <location>
        <begin position="80"/>
        <end position="114"/>
    </location>
</feature>
<keyword evidence="1" id="KW-0175">Coiled coil</keyword>
<accession>A0A399FBM0</accession>
<evidence type="ECO:0000313" key="3">
    <source>
        <dbReference type="EMBL" id="RIH93997.1"/>
    </source>
</evidence>
<proteinExistence type="predicted"/>
<dbReference type="Proteomes" id="UP000266178">
    <property type="component" value="Unassembled WGS sequence"/>
</dbReference>
<dbReference type="RefSeq" id="WP_119355625.1">
    <property type="nucleotide sequence ID" value="NZ_BJXM01000022.1"/>
</dbReference>
<dbReference type="OrthoDB" id="1758285at2"/>
<reference evidence="3 4" key="1">
    <citation type="submission" date="2018-08" db="EMBL/GenBank/DDBJ databases">
        <title>Meiothermus granaticius genome AF-68 sequencing project.</title>
        <authorList>
            <person name="Da Costa M.S."/>
            <person name="Albuquerque L."/>
            <person name="Raposo P."/>
            <person name="Froufe H.J.C."/>
            <person name="Barroso C.S."/>
            <person name="Egas C."/>
        </authorList>
    </citation>
    <scope>NUCLEOTIDE SEQUENCE [LARGE SCALE GENOMIC DNA]</scope>
    <source>
        <strain evidence="3 4">AF-68</strain>
    </source>
</reference>
<evidence type="ECO:0000313" key="4">
    <source>
        <dbReference type="Proteomes" id="UP000266178"/>
    </source>
</evidence>
<dbReference type="Gene3D" id="3.60.21.10">
    <property type="match status" value="1"/>
</dbReference>
<protein>
    <recommendedName>
        <fullName evidence="5">Calcineurin-like phosphoesterase</fullName>
    </recommendedName>
</protein>
<feature type="region of interest" description="Disordered" evidence="2">
    <location>
        <begin position="55"/>
        <end position="75"/>
    </location>
</feature>
<dbReference type="AlphaFoldDB" id="A0A399FBM0"/>
<gene>
    <name evidence="3" type="ORF">Mgrana_00083</name>
</gene>
<dbReference type="InterPro" id="IPR029052">
    <property type="entry name" value="Metallo-depent_PP-like"/>
</dbReference>
<evidence type="ECO:0008006" key="5">
    <source>
        <dbReference type="Google" id="ProtNLM"/>
    </source>
</evidence>
<feature type="compositionally biased region" description="Basic and acidic residues" evidence="2">
    <location>
        <begin position="55"/>
        <end position="67"/>
    </location>
</feature>
<dbReference type="SUPFAM" id="SSF56300">
    <property type="entry name" value="Metallo-dependent phosphatases"/>
    <property type="match status" value="1"/>
</dbReference>